<dbReference type="Proteomes" id="UP000831701">
    <property type="component" value="Chromosome 6"/>
</dbReference>
<reference evidence="1" key="1">
    <citation type="submission" date="2022-04" db="EMBL/GenBank/DDBJ databases">
        <title>Jade perch genome.</title>
        <authorList>
            <person name="Chao B."/>
        </authorList>
    </citation>
    <scope>NUCLEOTIDE SEQUENCE</scope>
    <source>
        <strain evidence="1">CB-2022</strain>
    </source>
</reference>
<evidence type="ECO:0000313" key="1">
    <source>
        <dbReference type="EMBL" id="KAI3371760.1"/>
    </source>
</evidence>
<name>A0ACB8WVI1_9TELE</name>
<sequence>MKPRLNFLAIIPKSIFGTKTNTAHHQKNTKPYSEAWWWQHHALGLFFFSWNWGLYTTMTQSTHPNQLKNGFTRIRLRL</sequence>
<protein>
    <submittedName>
        <fullName evidence="1">Uncharacterized protein</fullName>
    </submittedName>
</protein>
<proteinExistence type="predicted"/>
<dbReference type="EMBL" id="CM041536">
    <property type="protein sequence ID" value="KAI3371760.1"/>
    <property type="molecule type" value="Genomic_DNA"/>
</dbReference>
<evidence type="ECO:0000313" key="2">
    <source>
        <dbReference type="Proteomes" id="UP000831701"/>
    </source>
</evidence>
<comment type="caution">
    <text evidence="1">The sequence shown here is derived from an EMBL/GenBank/DDBJ whole genome shotgun (WGS) entry which is preliminary data.</text>
</comment>
<keyword evidence="2" id="KW-1185">Reference proteome</keyword>
<gene>
    <name evidence="1" type="ORF">L3Q82_024309</name>
</gene>
<organism evidence="1 2">
    <name type="scientific">Scortum barcoo</name>
    <name type="common">barcoo grunter</name>
    <dbReference type="NCBI Taxonomy" id="214431"/>
    <lineage>
        <taxon>Eukaryota</taxon>
        <taxon>Metazoa</taxon>
        <taxon>Chordata</taxon>
        <taxon>Craniata</taxon>
        <taxon>Vertebrata</taxon>
        <taxon>Euteleostomi</taxon>
        <taxon>Actinopterygii</taxon>
        <taxon>Neopterygii</taxon>
        <taxon>Teleostei</taxon>
        <taxon>Neoteleostei</taxon>
        <taxon>Acanthomorphata</taxon>
        <taxon>Eupercaria</taxon>
        <taxon>Centrarchiformes</taxon>
        <taxon>Terapontoidei</taxon>
        <taxon>Terapontidae</taxon>
        <taxon>Scortum</taxon>
    </lineage>
</organism>
<accession>A0ACB8WVI1</accession>
<feature type="non-terminal residue" evidence="1">
    <location>
        <position position="78"/>
    </location>
</feature>